<dbReference type="STRING" id="624147.SAMN04487970_102643"/>
<dbReference type="RefSeq" id="WP_245719705.1">
    <property type="nucleotide sequence ID" value="NZ_FMTT01000026.1"/>
</dbReference>
<dbReference type="InterPro" id="IPR027417">
    <property type="entry name" value="P-loop_NTPase"/>
</dbReference>
<organism evidence="1 2">
    <name type="scientific">Paenibacillus tianmuensis</name>
    <dbReference type="NCBI Taxonomy" id="624147"/>
    <lineage>
        <taxon>Bacteria</taxon>
        <taxon>Bacillati</taxon>
        <taxon>Bacillota</taxon>
        <taxon>Bacilli</taxon>
        <taxon>Bacillales</taxon>
        <taxon>Paenibacillaceae</taxon>
        <taxon>Paenibacillus</taxon>
    </lineage>
</organism>
<name>A0A1G4SCC5_9BACL</name>
<dbReference type="Pfam" id="PF13671">
    <property type="entry name" value="AAA_33"/>
    <property type="match status" value="1"/>
</dbReference>
<gene>
    <name evidence="1" type="ORF">SAMN04487970_102643</name>
</gene>
<dbReference type="EMBL" id="FMTT01000026">
    <property type="protein sequence ID" value="SCW66671.1"/>
    <property type="molecule type" value="Genomic_DNA"/>
</dbReference>
<dbReference type="SUPFAM" id="SSF52540">
    <property type="entry name" value="P-loop containing nucleoside triphosphate hydrolases"/>
    <property type="match status" value="1"/>
</dbReference>
<proteinExistence type="predicted"/>
<accession>A0A1G4SCC5</accession>
<dbReference type="Gene3D" id="3.40.50.300">
    <property type="entry name" value="P-loop containing nucleotide triphosphate hydrolases"/>
    <property type="match status" value="1"/>
</dbReference>
<sequence>MNVTKREADKMQTVYLLSGPAGVGKSTTSQALARCLNNSAYVSGDYVSHMHVNGRQKPWESKLELSLIWNNILSLTRNFILNEIDVVVDYVTFPDEAYWLRDKLKDLTDNVVYTVLWVDPETLLKRDQLRLPEHQMGERCLILMEEFKQSGLKNNNLLDTSQKSPDDIQQVIEEIMNNKQYRLAD</sequence>
<keyword evidence="2" id="KW-1185">Reference proteome</keyword>
<protein>
    <submittedName>
        <fullName evidence="1">AAA domain-containing protein</fullName>
    </submittedName>
</protein>
<evidence type="ECO:0000313" key="1">
    <source>
        <dbReference type="EMBL" id="SCW66671.1"/>
    </source>
</evidence>
<reference evidence="2" key="1">
    <citation type="submission" date="2016-10" db="EMBL/GenBank/DDBJ databases">
        <authorList>
            <person name="Varghese N."/>
            <person name="Submissions S."/>
        </authorList>
    </citation>
    <scope>NUCLEOTIDE SEQUENCE [LARGE SCALE GENOMIC DNA]</scope>
    <source>
        <strain evidence="2">CGMCC 1.8946</strain>
    </source>
</reference>
<evidence type="ECO:0000313" key="2">
    <source>
        <dbReference type="Proteomes" id="UP000198601"/>
    </source>
</evidence>
<dbReference type="AlphaFoldDB" id="A0A1G4SCC5"/>
<dbReference type="Proteomes" id="UP000198601">
    <property type="component" value="Unassembled WGS sequence"/>
</dbReference>